<name>A0ABP9RQU4_9ACTN</name>
<evidence type="ECO:0000313" key="2">
    <source>
        <dbReference type="Proteomes" id="UP001501570"/>
    </source>
</evidence>
<organism evidence="1 2">
    <name type="scientific">Rugosimonospora acidiphila</name>
    <dbReference type="NCBI Taxonomy" id="556531"/>
    <lineage>
        <taxon>Bacteria</taxon>
        <taxon>Bacillati</taxon>
        <taxon>Actinomycetota</taxon>
        <taxon>Actinomycetes</taxon>
        <taxon>Micromonosporales</taxon>
        <taxon>Micromonosporaceae</taxon>
        <taxon>Rugosimonospora</taxon>
    </lineage>
</organism>
<gene>
    <name evidence="1" type="ORF">GCM10023322_27900</name>
</gene>
<comment type="caution">
    <text evidence="1">The sequence shown here is derived from an EMBL/GenBank/DDBJ whole genome shotgun (WGS) entry which is preliminary data.</text>
</comment>
<sequence length="116" mass="12143">MQPDASVANLNPALLTDCDGAAQKAKELYAAADQYDQQATKLHSSGALAAAMNPGFSSAFQAQLNGEQLGQVSSTIAKRIRAQADELTRLVNETRAGSVEAAKKLRQVMDPAPAVS</sequence>
<dbReference type="EMBL" id="BAABJQ010000007">
    <property type="protein sequence ID" value="GAA5185043.1"/>
    <property type="molecule type" value="Genomic_DNA"/>
</dbReference>
<reference evidence="2" key="1">
    <citation type="journal article" date="2019" name="Int. J. Syst. Evol. Microbiol.">
        <title>The Global Catalogue of Microorganisms (GCM) 10K type strain sequencing project: providing services to taxonomists for standard genome sequencing and annotation.</title>
        <authorList>
            <consortium name="The Broad Institute Genomics Platform"/>
            <consortium name="The Broad Institute Genome Sequencing Center for Infectious Disease"/>
            <person name="Wu L."/>
            <person name="Ma J."/>
        </authorList>
    </citation>
    <scope>NUCLEOTIDE SEQUENCE [LARGE SCALE GENOMIC DNA]</scope>
    <source>
        <strain evidence="2">JCM 18304</strain>
    </source>
</reference>
<proteinExistence type="predicted"/>
<keyword evidence="2" id="KW-1185">Reference proteome</keyword>
<accession>A0ABP9RQU4</accession>
<dbReference type="Proteomes" id="UP001501570">
    <property type="component" value="Unassembled WGS sequence"/>
</dbReference>
<protein>
    <submittedName>
        <fullName evidence="1">Uncharacterized protein</fullName>
    </submittedName>
</protein>
<evidence type="ECO:0000313" key="1">
    <source>
        <dbReference type="EMBL" id="GAA5185043.1"/>
    </source>
</evidence>